<dbReference type="Gene3D" id="3.20.20.70">
    <property type="entry name" value="Aldolase class I"/>
    <property type="match status" value="1"/>
</dbReference>
<proteinExistence type="predicted"/>
<dbReference type="NCBIfam" id="TIGR02814">
    <property type="entry name" value="pfaD_fam"/>
    <property type="match status" value="1"/>
</dbReference>
<evidence type="ECO:0000313" key="2">
    <source>
        <dbReference type="EMBL" id="MCS0603055.1"/>
    </source>
</evidence>
<dbReference type="Pfam" id="PF21607">
    <property type="entry name" value="FabD_helical_ins"/>
    <property type="match status" value="1"/>
</dbReference>
<keyword evidence="3" id="KW-1185">Reference proteome</keyword>
<dbReference type="Proteomes" id="UP001205612">
    <property type="component" value="Unassembled WGS sequence"/>
</dbReference>
<dbReference type="InterPro" id="IPR013785">
    <property type="entry name" value="Aldolase_TIM"/>
</dbReference>
<accession>A0ABT2B3F3</accession>
<evidence type="ECO:0000313" key="3">
    <source>
        <dbReference type="Proteomes" id="UP001205612"/>
    </source>
</evidence>
<feature type="domain" description="[Acyl-carrier-protein] S-malonyltransferase-like inserted helical" evidence="1">
    <location>
        <begin position="364"/>
        <end position="441"/>
    </location>
</feature>
<dbReference type="InterPro" id="IPR014179">
    <property type="entry name" value="PfaD-like_TIM-barrel"/>
</dbReference>
<dbReference type="PANTHER" id="PTHR32332:SF20">
    <property type="entry name" value="2-NITROPROPANE DIOXYGENASE-LIKE PROTEIN"/>
    <property type="match status" value="1"/>
</dbReference>
<dbReference type="PANTHER" id="PTHR32332">
    <property type="entry name" value="2-NITROPROPANE DIOXYGENASE"/>
    <property type="match status" value="1"/>
</dbReference>
<evidence type="ECO:0000259" key="1">
    <source>
        <dbReference type="Pfam" id="PF21607"/>
    </source>
</evidence>
<dbReference type="RefSeq" id="WP_258779539.1">
    <property type="nucleotide sequence ID" value="NZ_JANUGP010000012.1"/>
</dbReference>
<dbReference type="SUPFAM" id="SSF51412">
    <property type="entry name" value="Inosine monophosphate dehydrogenase (IMPDH)"/>
    <property type="match status" value="1"/>
</dbReference>
<dbReference type="InterPro" id="IPR049489">
    <property type="entry name" value="FabD-like_helical_ins"/>
</dbReference>
<gene>
    <name evidence="2" type="ORF">NX794_17815</name>
</gene>
<protein>
    <submittedName>
        <fullName evidence="2">PfaD family polyunsaturated fatty acid/polyketide biosynthesis protein</fullName>
    </submittedName>
</protein>
<sequence length="534" mass="56727">MTAPQSPAELRAVLDALDRPCYVTGPPHDPRLTHDRPTAARPLLAYAPPLPVERLGAPAFRAHHGVAAAYLAGAMAVGIASVDLVSALARAGYLASFGAAGLAPDRLDDALSELRRLLDGRPYACNLIHSPSAPQLERHCVDLLLRHGVRCVEASAFVQLTPDLLRYRLSGLRRGPDGSVVAGHRLIAKVSRPEIARLFLCPAPAALVAELVRAGHIGAEQAALADRVPVADDVTVEADSGGHTDRRPLTVVLPLIAALRDDLALPDRPPVRIGAAGGIGTPHAVAAAFAAGADYVVTGSVNQACVEAGTSAEVKRLLAEAGPTDVTMAPAADLFEQGGTVQVLTRGTRFAQHAGYLYRLYRDHDGLDALPAHQVRRLETTVLGRPLTEVWEETAAFLRTRAPHELTRADGDAKHRMALVFRWYLAMASRRATRGETDHAAHWQIWCGPAMGAFNAWTAGTALAEPQHRRAAVVAARLLHGAAFLTRVHALRATGLILPAEAIRCHPRPMPSLPPALVPIPAPAARDSPFAAAR</sequence>
<reference evidence="2 3" key="1">
    <citation type="submission" date="2022-08" db="EMBL/GenBank/DDBJ databases">
        <authorList>
            <person name="Somphong A."/>
            <person name="Phongsopitanun W."/>
        </authorList>
    </citation>
    <scope>NUCLEOTIDE SEQUENCE [LARGE SCALE GENOMIC DNA]</scope>
    <source>
        <strain evidence="2 3">LP11</strain>
    </source>
</reference>
<organism evidence="2 3">
    <name type="scientific">Streptomyces pyxinicus</name>
    <dbReference type="NCBI Taxonomy" id="2970331"/>
    <lineage>
        <taxon>Bacteria</taxon>
        <taxon>Bacillati</taxon>
        <taxon>Actinomycetota</taxon>
        <taxon>Actinomycetes</taxon>
        <taxon>Kitasatosporales</taxon>
        <taxon>Streptomycetaceae</taxon>
        <taxon>Streptomyces</taxon>
    </lineage>
</organism>
<dbReference type="Pfam" id="PF03060">
    <property type="entry name" value="NMO"/>
    <property type="match status" value="1"/>
</dbReference>
<comment type="caution">
    <text evidence="2">The sequence shown here is derived from an EMBL/GenBank/DDBJ whole genome shotgun (WGS) entry which is preliminary data.</text>
</comment>
<dbReference type="EMBL" id="JANUGP010000012">
    <property type="protein sequence ID" value="MCS0603055.1"/>
    <property type="molecule type" value="Genomic_DNA"/>
</dbReference>
<name>A0ABT2B3F3_9ACTN</name>